<dbReference type="PANTHER" id="PTHR21666">
    <property type="entry name" value="PEPTIDASE-RELATED"/>
    <property type="match status" value="1"/>
</dbReference>
<sequence length="387" mass="39993">MRLIRAALLCAVLLPCGAGRPALAQEPEPAGAGLTVAEQAAQASEQLRAAVAALDQASSGRAQVAALTETVRAYEEGLAALREALRQAELREMALRLQFNARRDQVGQLVSILAKMEQSQGPLLLLHPTGPVGTARSGMILADVAPAVQAEANALKAQLQEMADLRALQESAGENLTLGLATAQTARTALSKAISDRTELPKRFTEDPATLAALLASADTLDSFAAGLIEHSADTTAPQPFGSTMGNLPLPVIGTLLRAPDEADAAGVRRPGMTLSTRPRALVSAPWPGTIRYLGPLLDYGNVIILEPGDGYLMVFGGLGTVYGEVGEVVAAGAALGLMGGEEEQNTSSASGRAGASATESLYLELRLGASPVDPTLWFAETAATGE</sequence>
<feature type="signal peptide" evidence="2">
    <location>
        <begin position="1"/>
        <end position="24"/>
    </location>
</feature>
<reference evidence="4 5" key="1">
    <citation type="submission" date="2020-07" db="EMBL/GenBank/DDBJ databases">
        <title>Pseudogemmobacter sp. nov., isolated from poultry manure in Taiwan.</title>
        <authorList>
            <person name="Lin S.-Y."/>
            <person name="Tang Y.-S."/>
            <person name="Young C.-C."/>
        </authorList>
    </citation>
    <scope>NUCLEOTIDE SEQUENCE [LARGE SCALE GENOMIC DNA]</scope>
    <source>
        <strain evidence="4 5">CC-YST710</strain>
    </source>
</reference>
<feature type="coiled-coil region" evidence="1">
    <location>
        <begin position="37"/>
        <end position="98"/>
    </location>
</feature>
<feature type="domain" description="M23ase beta-sheet core" evidence="3">
    <location>
        <begin position="272"/>
        <end position="375"/>
    </location>
</feature>
<dbReference type="InterPro" id="IPR016047">
    <property type="entry name" value="M23ase_b-sheet_dom"/>
</dbReference>
<protein>
    <submittedName>
        <fullName evidence="4">Peptidoglycan DD-metalloendopeptidase family protein</fullName>
    </submittedName>
</protein>
<evidence type="ECO:0000313" key="4">
    <source>
        <dbReference type="EMBL" id="MCB5408603.1"/>
    </source>
</evidence>
<organism evidence="4 5">
    <name type="scientific">Pseudogemmobacter faecipullorum</name>
    <dbReference type="NCBI Taxonomy" id="2755041"/>
    <lineage>
        <taxon>Bacteria</taxon>
        <taxon>Pseudomonadati</taxon>
        <taxon>Pseudomonadota</taxon>
        <taxon>Alphaproteobacteria</taxon>
        <taxon>Rhodobacterales</taxon>
        <taxon>Paracoccaceae</taxon>
        <taxon>Pseudogemmobacter</taxon>
    </lineage>
</organism>
<evidence type="ECO:0000256" key="2">
    <source>
        <dbReference type="SAM" id="SignalP"/>
    </source>
</evidence>
<dbReference type="CDD" id="cd12797">
    <property type="entry name" value="M23_peptidase"/>
    <property type="match status" value="1"/>
</dbReference>
<dbReference type="InterPro" id="IPR011055">
    <property type="entry name" value="Dup_hybrid_motif"/>
</dbReference>
<comment type="caution">
    <text evidence="4">The sequence shown here is derived from an EMBL/GenBank/DDBJ whole genome shotgun (WGS) entry which is preliminary data.</text>
</comment>
<accession>A0ABS8CGT0</accession>
<dbReference type="EMBL" id="JACDXX010000001">
    <property type="protein sequence ID" value="MCB5408603.1"/>
    <property type="molecule type" value="Genomic_DNA"/>
</dbReference>
<proteinExistence type="predicted"/>
<gene>
    <name evidence="4" type="ORF">H0485_01090</name>
</gene>
<keyword evidence="5" id="KW-1185">Reference proteome</keyword>
<evidence type="ECO:0000313" key="5">
    <source>
        <dbReference type="Proteomes" id="UP001198571"/>
    </source>
</evidence>
<evidence type="ECO:0000259" key="3">
    <source>
        <dbReference type="Pfam" id="PF01551"/>
    </source>
</evidence>
<dbReference type="Pfam" id="PF01551">
    <property type="entry name" value="Peptidase_M23"/>
    <property type="match status" value="1"/>
</dbReference>
<name>A0ABS8CGT0_9RHOB</name>
<keyword evidence="1" id="KW-0175">Coiled coil</keyword>
<dbReference type="SUPFAM" id="SSF51261">
    <property type="entry name" value="Duplicated hybrid motif"/>
    <property type="match status" value="1"/>
</dbReference>
<dbReference type="Proteomes" id="UP001198571">
    <property type="component" value="Unassembled WGS sequence"/>
</dbReference>
<evidence type="ECO:0000256" key="1">
    <source>
        <dbReference type="SAM" id="Coils"/>
    </source>
</evidence>
<dbReference type="PANTHER" id="PTHR21666:SF270">
    <property type="entry name" value="MUREIN HYDROLASE ACTIVATOR ENVC"/>
    <property type="match status" value="1"/>
</dbReference>
<dbReference type="Gene3D" id="2.70.70.10">
    <property type="entry name" value="Glucose Permease (Domain IIA)"/>
    <property type="match status" value="1"/>
</dbReference>
<dbReference type="InterPro" id="IPR050570">
    <property type="entry name" value="Cell_wall_metabolism_enzyme"/>
</dbReference>
<feature type="chain" id="PRO_5046898981" evidence="2">
    <location>
        <begin position="25"/>
        <end position="387"/>
    </location>
</feature>
<keyword evidence="2" id="KW-0732">Signal</keyword>